<dbReference type="InterPro" id="IPR024412">
    <property type="entry name" value="Lsr2_dim_dom"/>
</dbReference>
<feature type="domain" description="Lsr2 dimerization" evidence="3">
    <location>
        <begin position="1"/>
        <end position="60"/>
    </location>
</feature>
<evidence type="ECO:0000259" key="4">
    <source>
        <dbReference type="Pfam" id="PF23359"/>
    </source>
</evidence>
<dbReference type="Pfam" id="PF23359">
    <property type="entry name" value="Lsr2_DNA-bd"/>
    <property type="match status" value="1"/>
</dbReference>
<evidence type="ECO:0000256" key="2">
    <source>
        <dbReference type="SAM" id="MobiDB-lite"/>
    </source>
</evidence>
<feature type="domain" description="Lsr2 DNA-binding" evidence="4">
    <location>
        <begin position="79"/>
        <end position="113"/>
    </location>
</feature>
<organism evidence="5 6">
    <name type="scientific">Streptantibioticus rubrisoli</name>
    <dbReference type="NCBI Taxonomy" id="1387313"/>
    <lineage>
        <taxon>Bacteria</taxon>
        <taxon>Bacillati</taxon>
        <taxon>Actinomycetota</taxon>
        <taxon>Actinomycetes</taxon>
        <taxon>Kitasatosporales</taxon>
        <taxon>Streptomycetaceae</taxon>
        <taxon>Streptantibioticus</taxon>
    </lineage>
</organism>
<comment type="caution">
    <text evidence="5">The sequence shown here is derived from an EMBL/GenBank/DDBJ whole genome shotgun (WGS) entry which is preliminary data.</text>
</comment>
<gene>
    <name evidence="5" type="ORF">NON19_04300</name>
</gene>
<evidence type="ECO:0000256" key="1">
    <source>
        <dbReference type="ARBA" id="ARBA00023125"/>
    </source>
</evidence>
<feature type="compositionally biased region" description="Basic residues" evidence="2">
    <location>
        <begin position="56"/>
        <end position="67"/>
    </location>
</feature>
<feature type="region of interest" description="Disordered" evidence="2">
    <location>
        <begin position="56"/>
        <end position="114"/>
    </location>
</feature>
<keyword evidence="1" id="KW-0238">DNA-binding</keyword>
<dbReference type="EMBL" id="JANFNH010000002">
    <property type="protein sequence ID" value="MCQ4041268.1"/>
    <property type="molecule type" value="Genomic_DNA"/>
</dbReference>
<protein>
    <submittedName>
        <fullName evidence="5">Lsr2 family protein</fullName>
    </submittedName>
</protein>
<sequence>MVQRVITLFTDDISGEQGDDIATHTFSVDGIGYEIDLGADNYDKLLEALAPFIRHGRKTGSSRRGPAKRSASGGSAATGPDPVKVRAWAKEQGIEVSPRGRIPGDVIERYQSAS</sequence>
<dbReference type="RefSeq" id="WP_255925228.1">
    <property type="nucleotide sequence ID" value="NZ_JANFNH010000002.1"/>
</dbReference>
<dbReference type="Gene3D" id="4.10.320.10">
    <property type="entry name" value="E3-binding domain"/>
    <property type="match status" value="1"/>
</dbReference>
<dbReference type="Pfam" id="PF11774">
    <property type="entry name" value="Lsr2"/>
    <property type="match status" value="1"/>
</dbReference>
<dbReference type="Gene3D" id="3.30.60.230">
    <property type="entry name" value="Lsr2, dimerization domain"/>
    <property type="match status" value="1"/>
</dbReference>
<dbReference type="InterPro" id="IPR042261">
    <property type="entry name" value="Lsr2-like_dimerization"/>
</dbReference>
<evidence type="ECO:0000313" key="5">
    <source>
        <dbReference type="EMBL" id="MCQ4041268.1"/>
    </source>
</evidence>
<proteinExistence type="predicted"/>
<name>A0ABT1PA11_9ACTN</name>
<dbReference type="InterPro" id="IPR055370">
    <property type="entry name" value="Lsr2_DNA-bd"/>
</dbReference>
<accession>A0ABT1PA11</accession>
<evidence type="ECO:0000313" key="6">
    <source>
        <dbReference type="Proteomes" id="UP001206206"/>
    </source>
</evidence>
<keyword evidence="6" id="KW-1185">Reference proteome</keyword>
<reference evidence="5 6" key="1">
    <citation type="submission" date="2022-06" db="EMBL/GenBank/DDBJ databases">
        <title>Draft genome sequence of type strain Streptomyces rubrisoli DSM 42083.</title>
        <authorList>
            <person name="Duangmal K."/>
            <person name="Klaysubun C."/>
        </authorList>
    </citation>
    <scope>NUCLEOTIDE SEQUENCE [LARGE SCALE GENOMIC DNA]</scope>
    <source>
        <strain evidence="5 6">DSM 42083</strain>
    </source>
</reference>
<evidence type="ECO:0000259" key="3">
    <source>
        <dbReference type="Pfam" id="PF11774"/>
    </source>
</evidence>
<dbReference type="Proteomes" id="UP001206206">
    <property type="component" value="Unassembled WGS sequence"/>
</dbReference>
<dbReference type="InterPro" id="IPR036625">
    <property type="entry name" value="E3-bd_dom_sf"/>
</dbReference>